<accession>A0A089QLW3</accession>
<name>A0A089QLW3_9LACO</name>
<dbReference type="KEGG" id="lsj:LSJ_4074"/>
<dbReference type="RefSeq" id="WP_044005985.1">
    <property type="nucleotide sequence ID" value="NZ_CP007649.1"/>
</dbReference>
<geneLocation type="plasmid" evidence="1 2">
    <name>pLMP1046</name>
</geneLocation>
<dbReference type="AlphaFoldDB" id="A0A089QLW3"/>
<gene>
    <name evidence="1" type="ORF">LSJ_4074</name>
</gene>
<sequence>MITTKEFKEFLEEDERQILALKNANLLKLNAIDEETNENIANISYICYVDYAIGATPLSNYEKTKLIGLYDKTNQQFYYHRIYSIYEFNQAFDKVAKELGAISFKSLDRIVKKAIDKRLNSIYEETFVKRAIECRTDPEDEFKKAFMDQITEGFFKTGTTVYGKDNEYITNLDAYDYVKLVHDKESVSELVNDYLSSEGSLYNNKTNLDINIEKYINNQAKLKFERNIELSDEDEMILSLFKNISKVKNARTVKVAYEQGHKSIDLDLDVDELKNRNYRSLVSNNYAFPSYAIKTRKGAKDFTEMFRSKDNPFGDILIKGIKKVTYGRKTLYEVE</sequence>
<protein>
    <submittedName>
        <fullName evidence="1">Uncharacterized protein</fullName>
    </submittedName>
</protein>
<reference evidence="1 2" key="1">
    <citation type="journal article" date="2014" name="BMC Genomics">
        <title>Unusual genome complexity in Lactobacillus salivarius JCM1046.</title>
        <authorList>
            <person name="Raftis E.J."/>
            <person name="Forde B.M."/>
            <person name="Claesson M.J."/>
            <person name="O'Toole P.W."/>
        </authorList>
    </citation>
    <scope>NUCLEOTIDE SEQUENCE [LARGE SCALE GENOMIC DNA]</scope>
    <source>
        <strain evidence="1 2">JCM1046</strain>
        <plasmid evidence="1 2">pLMP1046</plasmid>
    </source>
</reference>
<dbReference type="EMBL" id="CP007649">
    <property type="protein sequence ID" value="AIR11851.1"/>
    <property type="molecule type" value="Genomic_DNA"/>
</dbReference>
<organism evidence="1 2">
    <name type="scientific">Ligilactobacillus salivarius</name>
    <dbReference type="NCBI Taxonomy" id="1624"/>
    <lineage>
        <taxon>Bacteria</taxon>
        <taxon>Bacillati</taxon>
        <taxon>Bacillota</taxon>
        <taxon>Bacilli</taxon>
        <taxon>Lactobacillales</taxon>
        <taxon>Lactobacillaceae</taxon>
        <taxon>Ligilactobacillus</taxon>
    </lineage>
</organism>
<dbReference type="Proteomes" id="UP000029488">
    <property type="component" value="Plasmid pLMP1046"/>
</dbReference>
<evidence type="ECO:0000313" key="2">
    <source>
        <dbReference type="Proteomes" id="UP000029488"/>
    </source>
</evidence>
<keyword evidence="1" id="KW-0614">Plasmid</keyword>
<proteinExistence type="predicted"/>
<evidence type="ECO:0000313" key="1">
    <source>
        <dbReference type="EMBL" id="AIR11851.1"/>
    </source>
</evidence>